<dbReference type="AlphaFoldDB" id="B7IER1"/>
<gene>
    <name evidence="1" type="ordered locus">THA_67</name>
</gene>
<dbReference type="EMBL" id="CP001185">
    <property type="protein sequence ID" value="ACJ74575.1"/>
    <property type="molecule type" value="Genomic_DNA"/>
</dbReference>
<organism evidence="1 2">
    <name type="scientific">Thermosipho africanus (strain TCF52B)</name>
    <dbReference type="NCBI Taxonomy" id="484019"/>
    <lineage>
        <taxon>Bacteria</taxon>
        <taxon>Thermotogati</taxon>
        <taxon>Thermotogota</taxon>
        <taxon>Thermotogae</taxon>
        <taxon>Thermotogales</taxon>
        <taxon>Fervidobacteriaceae</taxon>
        <taxon>Thermosipho</taxon>
    </lineage>
</organism>
<dbReference type="HOGENOM" id="CLU_3123686_0_0_0"/>
<sequence>MLIVTPGKIKGMADSILKVDFKYLFIFVLATIYAPGRPITVANIDEIKAW</sequence>
<dbReference type="KEGG" id="taf:THA_67"/>
<dbReference type="Proteomes" id="UP000002453">
    <property type="component" value="Chromosome"/>
</dbReference>
<accession>B7IER1</accession>
<reference evidence="1 2" key="1">
    <citation type="journal article" date="2009" name="J. Bacteriol.">
        <title>The genome of Thermosipho africanus TCF52B: lateral genetic connections to the Firmicutes and Archaea.</title>
        <authorList>
            <person name="Nesboe C.L."/>
            <person name="Bapteste E."/>
            <person name="Curtis B."/>
            <person name="Dahle H."/>
            <person name="Lopez P."/>
            <person name="Macleod D."/>
            <person name="Dlutek M."/>
            <person name="Bowman S."/>
            <person name="Zhaxybayeva O."/>
            <person name="Birkeland N.-K."/>
            <person name="Doolittle W.F."/>
        </authorList>
    </citation>
    <scope>NUCLEOTIDE SEQUENCE [LARGE SCALE GENOMIC DNA]</scope>
    <source>
        <strain evidence="1 2">TCF52B</strain>
    </source>
</reference>
<proteinExistence type="predicted"/>
<evidence type="ECO:0000313" key="1">
    <source>
        <dbReference type="EMBL" id="ACJ74575.1"/>
    </source>
</evidence>
<keyword evidence="2" id="KW-1185">Reference proteome</keyword>
<evidence type="ECO:0000313" key="2">
    <source>
        <dbReference type="Proteomes" id="UP000002453"/>
    </source>
</evidence>
<protein>
    <submittedName>
        <fullName evidence="1">Uncharacterized protein</fullName>
    </submittedName>
</protein>
<name>B7IER1_THEAB</name>